<dbReference type="GO" id="GO:0004386">
    <property type="term" value="F:helicase activity"/>
    <property type="evidence" value="ECO:0007669"/>
    <property type="project" value="UniProtKB-KW"/>
</dbReference>
<feature type="region of interest" description="Disordered" evidence="7">
    <location>
        <begin position="132"/>
        <end position="165"/>
    </location>
</feature>
<dbReference type="SMART" id="SM00490">
    <property type="entry name" value="HELICc"/>
    <property type="match status" value="1"/>
</dbReference>
<reference evidence="10 11" key="1">
    <citation type="journal article" date="2021" name="Nat. Commun.">
        <title>Incipient diploidization of the medicinal plant Perilla within 10,000 years.</title>
        <authorList>
            <person name="Zhang Y."/>
            <person name="Shen Q."/>
            <person name="Leng L."/>
            <person name="Zhang D."/>
            <person name="Chen S."/>
            <person name="Shi Y."/>
            <person name="Ning Z."/>
            <person name="Chen S."/>
        </authorList>
    </citation>
    <scope>NUCLEOTIDE SEQUENCE [LARGE SCALE GENOMIC DNA]</scope>
    <source>
        <strain evidence="11">cv. PC099</strain>
    </source>
</reference>
<dbReference type="EMBL" id="SDAM02000323">
    <property type="protein sequence ID" value="KAH6824584.1"/>
    <property type="molecule type" value="Genomic_DNA"/>
</dbReference>
<evidence type="ECO:0000256" key="2">
    <source>
        <dbReference type="ARBA" id="ARBA00022741"/>
    </source>
</evidence>
<evidence type="ECO:0000256" key="4">
    <source>
        <dbReference type="ARBA" id="ARBA00022806"/>
    </source>
</evidence>
<dbReference type="PANTHER" id="PTHR45629:SF7">
    <property type="entry name" value="DNA EXCISION REPAIR PROTEIN ERCC-6-RELATED"/>
    <property type="match status" value="1"/>
</dbReference>
<dbReference type="PROSITE" id="PS51192">
    <property type="entry name" value="HELICASE_ATP_BIND_1"/>
    <property type="match status" value="1"/>
</dbReference>
<dbReference type="SUPFAM" id="SSF52540">
    <property type="entry name" value="P-loop containing nucleoside triphosphate hydrolases"/>
    <property type="match status" value="2"/>
</dbReference>
<dbReference type="GO" id="GO:0016787">
    <property type="term" value="F:hydrolase activity"/>
    <property type="evidence" value="ECO:0007669"/>
    <property type="project" value="UniProtKB-KW"/>
</dbReference>
<evidence type="ECO:0000256" key="7">
    <source>
        <dbReference type="SAM" id="MobiDB-lite"/>
    </source>
</evidence>
<organism evidence="10 11">
    <name type="scientific">Perilla frutescens var. hirtella</name>
    <name type="common">Perilla citriodora</name>
    <name type="synonym">Perilla setoyensis</name>
    <dbReference type="NCBI Taxonomy" id="608512"/>
    <lineage>
        <taxon>Eukaryota</taxon>
        <taxon>Viridiplantae</taxon>
        <taxon>Streptophyta</taxon>
        <taxon>Embryophyta</taxon>
        <taxon>Tracheophyta</taxon>
        <taxon>Spermatophyta</taxon>
        <taxon>Magnoliopsida</taxon>
        <taxon>eudicotyledons</taxon>
        <taxon>Gunneridae</taxon>
        <taxon>Pentapetalae</taxon>
        <taxon>asterids</taxon>
        <taxon>lamiids</taxon>
        <taxon>Lamiales</taxon>
        <taxon>Lamiaceae</taxon>
        <taxon>Nepetoideae</taxon>
        <taxon>Elsholtzieae</taxon>
        <taxon>Perilla</taxon>
    </lineage>
</organism>
<keyword evidence="2" id="KW-0547">Nucleotide-binding</keyword>
<sequence length="1154" mass="130343">MLRFIRGLLSTVNDSTISTAKLADAFDDAPRFDFDSPSPPPIRVDGSTLSTAKLDDAFDDAPRFDFDSPSPPPTQVDGSTLSTVKPTDTFDDGPRLDFDSVSPLTHGEVNVEDHLSKLNDSSPQQIFAHLADFDSPSPTNASKPPESRNITKEEDSFSDMNPATSGSGEYHAHLPEVNAEKDISFFSTVADNSNIPGEEKQMKVKIEGRRRLCKISKDNEDYTGAGEKVISAEEPNANDDVWDFGSPLQVKKTHESSGNEIRDILNDLSSRLEILSIDKKRIPKKVDIMDDFQESLESKLHDVTIKEGFHDYNTAASSHLPYSDSHDETTEPKGGGNFTNKYQKKKTYRADVAVDTYVGKSHRNMYKYEMLENNGRVHAKSGSAKEFQDYSYRREGGDCGTNNYVALSEQPPYKKMGGRAKFIEVSDEESDEVTIFDNHVDDFTLSGLTGTYKLQGKIAKMLYPHQREGLKWLWSLHCKGKGGILGDDMGLGKTMQICSFLSGLFHSSLIRRVLVVAPKTLLTHWKNELSTVGLSGKTREYFSTCPKTRHYELQYILQDHGILLTTYDIVRNNTNSLCGYHRYNDDGEEDEFTWDYMILDEGHLIKNPSTQRAKSLLQLPCRHRIIISGTPLQNNLKELWALFNFCCPELLGDKKEFKDKYEHFINRGMEKNASDREKHVGSSVAKKLRDCIEPYFLRRMKSEVFRDDTTLSKKSEVIVWLRLTQCQRRLYEAFLNSEIVVSACDGSPLAALTILKKICDHPLLLTKRAAEDLLEGMDSMVEQEDRNVAEKLAMHIADVAERFDIVENHDISCKISFILSLLGDLVPKGHNVLIFSQTRKMLNLIQESLSSNHYKYMRIDGTTKINDRAKVVKDFQEGRGAPIFLLTSQVGGLGLTLTNADRVIVVDPAWNPSTDNQSVDRAYRIGQKKNVIVYRLMTCGTVEEKIYRKQVFKGGLFRSATEHKEQIRYFSQRDLRDLFSLPEKGFDISDTQQQLLKEHDQEYTMEESLRAHVEFLETLNIAGVSQHSLLFSKAAPAQEVEILEEPGRLKGTTYMGNPSSTRSSLEQNVNGAQYAFNPKDAKKVQKNSSPDVREPTEAEIKERISRLSQIFTNTVAVSRLPDNGAKIHKQIAALKVQLDQVRMTKGNKENIIEL</sequence>
<dbReference type="GO" id="GO:0006310">
    <property type="term" value="P:DNA recombination"/>
    <property type="evidence" value="ECO:0007669"/>
    <property type="project" value="UniProtKB-KW"/>
</dbReference>
<feature type="domain" description="Helicase ATP-binding" evidence="8">
    <location>
        <begin position="474"/>
        <end position="649"/>
    </location>
</feature>
<keyword evidence="5" id="KW-0067">ATP-binding</keyword>
<dbReference type="InterPro" id="IPR014001">
    <property type="entry name" value="Helicase_ATP-bd"/>
</dbReference>
<feature type="compositionally biased region" description="Polar residues" evidence="7">
    <location>
        <begin position="76"/>
        <end position="86"/>
    </location>
</feature>
<evidence type="ECO:0000313" key="10">
    <source>
        <dbReference type="EMBL" id="KAH6824584.1"/>
    </source>
</evidence>
<protein>
    <submittedName>
        <fullName evidence="10">Chromatin remodeling 24</fullName>
    </submittedName>
</protein>
<dbReference type="InterPro" id="IPR038718">
    <property type="entry name" value="SNF2-like_sf"/>
</dbReference>
<dbReference type="PANTHER" id="PTHR45629">
    <property type="entry name" value="SNF2/RAD54 FAMILY MEMBER"/>
    <property type="match status" value="1"/>
</dbReference>
<dbReference type="AlphaFoldDB" id="A0AAD4J0C9"/>
<comment type="similarity">
    <text evidence="1">Belongs to the SNF2/RAD54 helicase family.</text>
</comment>
<accession>A0AAD4J0C9</accession>
<feature type="domain" description="Helicase C-terminal" evidence="9">
    <location>
        <begin position="817"/>
        <end position="976"/>
    </location>
</feature>
<feature type="region of interest" description="Disordered" evidence="7">
    <location>
        <begin position="317"/>
        <end position="341"/>
    </location>
</feature>
<dbReference type="InterPro" id="IPR001650">
    <property type="entry name" value="Helicase_C-like"/>
</dbReference>
<keyword evidence="11" id="KW-1185">Reference proteome</keyword>
<dbReference type="FunFam" id="3.40.50.10810:FF:000055">
    <property type="entry name" value="Protein CHROMATIN REMODELING 24"/>
    <property type="match status" value="1"/>
</dbReference>
<evidence type="ECO:0000256" key="5">
    <source>
        <dbReference type="ARBA" id="ARBA00022840"/>
    </source>
</evidence>
<dbReference type="SMART" id="SM00487">
    <property type="entry name" value="DEXDc"/>
    <property type="match status" value="1"/>
</dbReference>
<evidence type="ECO:0000259" key="8">
    <source>
        <dbReference type="PROSITE" id="PS51192"/>
    </source>
</evidence>
<evidence type="ECO:0000256" key="1">
    <source>
        <dbReference type="ARBA" id="ARBA00007025"/>
    </source>
</evidence>
<dbReference type="Proteomes" id="UP001190926">
    <property type="component" value="Unassembled WGS sequence"/>
</dbReference>
<evidence type="ECO:0000259" key="9">
    <source>
        <dbReference type="PROSITE" id="PS51194"/>
    </source>
</evidence>
<dbReference type="Gene3D" id="3.40.50.300">
    <property type="entry name" value="P-loop containing nucleotide triphosphate hydrolases"/>
    <property type="match status" value="1"/>
</dbReference>
<dbReference type="GO" id="GO:0005524">
    <property type="term" value="F:ATP binding"/>
    <property type="evidence" value="ECO:0007669"/>
    <property type="project" value="UniProtKB-KW"/>
</dbReference>
<dbReference type="CDD" id="cd18793">
    <property type="entry name" value="SF2_C_SNF"/>
    <property type="match status" value="1"/>
</dbReference>
<keyword evidence="4" id="KW-0347">Helicase</keyword>
<name>A0AAD4J0C9_PERFH</name>
<evidence type="ECO:0000256" key="3">
    <source>
        <dbReference type="ARBA" id="ARBA00022801"/>
    </source>
</evidence>
<evidence type="ECO:0000313" key="11">
    <source>
        <dbReference type="Proteomes" id="UP001190926"/>
    </source>
</evidence>
<comment type="caution">
    <text evidence="10">The sequence shown here is derived from an EMBL/GenBank/DDBJ whole genome shotgun (WGS) entry which is preliminary data.</text>
</comment>
<dbReference type="InterPro" id="IPR049730">
    <property type="entry name" value="SNF2/RAD54-like_C"/>
</dbReference>
<dbReference type="InterPro" id="IPR000330">
    <property type="entry name" value="SNF2_N"/>
</dbReference>
<keyword evidence="6" id="KW-0233">DNA recombination</keyword>
<evidence type="ECO:0000256" key="6">
    <source>
        <dbReference type="ARBA" id="ARBA00023172"/>
    </source>
</evidence>
<dbReference type="Pfam" id="PF00176">
    <property type="entry name" value="SNF2-rel_dom"/>
    <property type="match status" value="1"/>
</dbReference>
<dbReference type="GO" id="GO:0015616">
    <property type="term" value="F:DNA translocase activity"/>
    <property type="evidence" value="ECO:0007669"/>
    <property type="project" value="TreeGrafter"/>
</dbReference>
<feature type="compositionally biased region" description="Basic and acidic residues" evidence="7">
    <location>
        <begin position="145"/>
        <end position="155"/>
    </location>
</feature>
<dbReference type="Pfam" id="PF00271">
    <property type="entry name" value="Helicase_C"/>
    <property type="match status" value="1"/>
</dbReference>
<keyword evidence="3" id="KW-0378">Hydrolase</keyword>
<dbReference type="Gene3D" id="3.40.50.10810">
    <property type="entry name" value="Tandem AAA-ATPase domain"/>
    <property type="match status" value="1"/>
</dbReference>
<feature type="region of interest" description="Disordered" evidence="7">
    <location>
        <begin position="60"/>
        <end position="103"/>
    </location>
</feature>
<proteinExistence type="inferred from homology"/>
<dbReference type="InterPro" id="IPR027417">
    <property type="entry name" value="P-loop_NTPase"/>
</dbReference>
<gene>
    <name evidence="10" type="ORF">C2S53_010398</name>
</gene>
<dbReference type="InterPro" id="IPR050496">
    <property type="entry name" value="SNF2_RAD54_helicase_repair"/>
</dbReference>
<dbReference type="PROSITE" id="PS51194">
    <property type="entry name" value="HELICASE_CTER"/>
    <property type="match status" value="1"/>
</dbReference>